<protein>
    <submittedName>
        <fullName evidence="1">Uncharacterized protein</fullName>
    </submittedName>
</protein>
<dbReference type="EMBL" id="JAOEGN010000009">
    <property type="protein sequence ID" value="MCU0105105.1"/>
    <property type="molecule type" value="Genomic_DNA"/>
</dbReference>
<dbReference type="Proteomes" id="UP001209076">
    <property type="component" value="Unassembled WGS sequence"/>
</dbReference>
<reference evidence="2" key="1">
    <citation type="submission" date="2023-07" db="EMBL/GenBank/DDBJ databases">
        <title>Novel Mycoplasma species identified in domestic and wild animals.</title>
        <authorList>
            <person name="Volokhov D.V."/>
            <person name="Furtak V.A."/>
            <person name="Zagorodnyaya T.A."/>
        </authorList>
    </citation>
    <scope>NUCLEOTIDE SEQUENCE [LARGE SCALE GENOMIC DNA]</scope>
    <source>
        <strain evidence="2">92-19</strain>
    </source>
</reference>
<dbReference type="RefSeq" id="WP_262096371.1">
    <property type="nucleotide sequence ID" value="NZ_JAOEGN010000009.1"/>
</dbReference>
<evidence type="ECO:0000313" key="2">
    <source>
        <dbReference type="Proteomes" id="UP001209076"/>
    </source>
</evidence>
<proteinExistence type="predicted"/>
<keyword evidence="2" id="KW-1185">Reference proteome</keyword>
<accession>A0ABT2PVX4</accession>
<sequence>MFDNFKVYKVTVGVPTISITDTGVSFNKQAIVKLGYANYIRILINKDQKQVAIVAINENDDDATIFCLKKDKPNSIRLNYRDLTKTLLALKSTNSEFQSFKVEGEFLDEHNALLFDFNHVLPIK</sequence>
<gene>
    <name evidence="1" type="ORF">N7603_05485</name>
</gene>
<organism evidence="1 2">
    <name type="scientific">Paracholeplasma vituli</name>
    <dbReference type="NCBI Taxonomy" id="69473"/>
    <lineage>
        <taxon>Bacteria</taxon>
        <taxon>Bacillati</taxon>
        <taxon>Mycoplasmatota</taxon>
        <taxon>Mollicutes</taxon>
        <taxon>Acholeplasmatales</taxon>
        <taxon>Acholeplasmataceae</taxon>
        <taxon>Paracholeplasma</taxon>
    </lineage>
</organism>
<comment type="caution">
    <text evidence="1">The sequence shown here is derived from an EMBL/GenBank/DDBJ whole genome shotgun (WGS) entry which is preliminary data.</text>
</comment>
<evidence type="ECO:0000313" key="1">
    <source>
        <dbReference type="EMBL" id="MCU0105105.1"/>
    </source>
</evidence>
<name>A0ABT2PVX4_9MOLU</name>